<name>A0ABD0JFI9_9CAEN</name>
<sequence>MHIIYIKSPPLDCRCLLRVPLVGKDQERLCILAVGRDAGQDGDLLPGSARDRVDVFGACLADYSLCLKADTEARFICIKNTVRRCQDGGVFTV</sequence>
<organism evidence="1 2">
    <name type="scientific">Batillaria attramentaria</name>
    <dbReference type="NCBI Taxonomy" id="370345"/>
    <lineage>
        <taxon>Eukaryota</taxon>
        <taxon>Metazoa</taxon>
        <taxon>Spiralia</taxon>
        <taxon>Lophotrochozoa</taxon>
        <taxon>Mollusca</taxon>
        <taxon>Gastropoda</taxon>
        <taxon>Caenogastropoda</taxon>
        <taxon>Sorbeoconcha</taxon>
        <taxon>Cerithioidea</taxon>
        <taxon>Batillariidae</taxon>
        <taxon>Batillaria</taxon>
    </lineage>
</organism>
<dbReference type="Proteomes" id="UP001519460">
    <property type="component" value="Unassembled WGS sequence"/>
</dbReference>
<dbReference type="EMBL" id="JACVVK020000463">
    <property type="protein sequence ID" value="KAK7473601.1"/>
    <property type="molecule type" value="Genomic_DNA"/>
</dbReference>
<protein>
    <submittedName>
        <fullName evidence="1">Uncharacterized protein</fullName>
    </submittedName>
</protein>
<proteinExistence type="predicted"/>
<accession>A0ABD0JFI9</accession>
<evidence type="ECO:0000313" key="1">
    <source>
        <dbReference type="EMBL" id="KAK7473601.1"/>
    </source>
</evidence>
<reference evidence="1 2" key="1">
    <citation type="journal article" date="2023" name="Sci. Data">
        <title>Genome assembly of the Korean intertidal mud-creeper Batillaria attramentaria.</title>
        <authorList>
            <person name="Patra A.K."/>
            <person name="Ho P.T."/>
            <person name="Jun S."/>
            <person name="Lee S.J."/>
            <person name="Kim Y."/>
            <person name="Won Y.J."/>
        </authorList>
    </citation>
    <scope>NUCLEOTIDE SEQUENCE [LARGE SCALE GENOMIC DNA]</scope>
    <source>
        <strain evidence="1">Wonlab-2016</strain>
    </source>
</reference>
<dbReference type="AlphaFoldDB" id="A0ABD0JFI9"/>
<comment type="caution">
    <text evidence="1">The sequence shown here is derived from an EMBL/GenBank/DDBJ whole genome shotgun (WGS) entry which is preliminary data.</text>
</comment>
<keyword evidence="2" id="KW-1185">Reference proteome</keyword>
<gene>
    <name evidence="1" type="ORF">BaRGS_00035148</name>
</gene>
<evidence type="ECO:0000313" key="2">
    <source>
        <dbReference type="Proteomes" id="UP001519460"/>
    </source>
</evidence>